<reference evidence="1 2" key="1">
    <citation type="submission" date="2019-02" db="EMBL/GenBank/DDBJ databases">
        <title>Deep-cultivation of Planctomycetes and their phenomic and genomic characterization uncovers novel biology.</title>
        <authorList>
            <person name="Wiegand S."/>
            <person name="Jogler M."/>
            <person name="Boedeker C."/>
            <person name="Pinto D."/>
            <person name="Vollmers J."/>
            <person name="Rivas-Marin E."/>
            <person name="Kohn T."/>
            <person name="Peeters S.H."/>
            <person name="Heuer A."/>
            <person name="Rast P."/>
            <person name="Oberbeckmann S."/>
            <person name="Bunk B."/>
            <person name="Jeske O."/>
            <person name="Meyerdierks A."/>
            <person name="Storesund J.E."/>
            <person name="Kallscheuer N."/>
            <person name="Luecker S."/>
            <person name="Lage O.M."/>
            <person name="Pohl T."/>
            <person name="Merkel B.J."/>
            <person name="Hornburger P."/>
            <person name="Mueller R.-W."/>
            <person name="Bruemmer F."/>
            <person name="Labrenz M."/>
            <person name="Spormann A.M."/>
            <person name="Op den Camp H."/>
            <person name="Overmann J."/>
            <person name="Amann R."/>
            <person name="Jetten M.S.M."/>
            <person name="Mascher T."/>
            <person name="Medema M.H."/>
            <person name="Devos D.P."/>
            <person name="Kaster A.-K."/>
            <person name="Ovreas L."/>
            <person name="Rohde M."/>
            <person name="Galperin M.Y."/>
            <person name="Jogler C."/>
        </authorList>
    </citation>
    <scope>NUCLEOTIDE SEQUENCE [LARGE SCALE GENOMIC DNA]</scope>
    <source>
        <strain evidence="1 2">SV_7m_r</strain>
    </source>
</reference>
<organism evidence="1 2">
    <name type="scientific">Stieleria bergensis</name>
    <dbReference type="NCBI Taxonomy" id="2528025"/>
    <lineage>
        <taxon>Bacteria</taxon>
        <taxon>Pseudomonadati</taxon>
        <taxon>Planctomycetota</taxon>
        <taxon>Planctomycetia</taxon>
        <taxon>Pirellulales</taxon>
        <taxon>Pirellulaceae</taxon>
        <taxon>Stieleria</taxon>
    </lineage>
</organism>
<evidence type="ECO:0000313" key="2">
    <source>
        <dbReference type="Proteomes" id="UP000315003"/>
    </source>
</evidence>
<keyword evidence="2" id="KW-1185">Reference proteome</keyword>
<evidence type="ECO:0000313" key="1">
    <source>
        <dbReference type="EMBL" id="QDT61884.1"/>
    </source>
</evidence>
<dbReference type="RefSeq" id="WP_145276254.1">
    <property type="nucleotide sequence ID" value="NZ_CP036272.1"/>
</dbReference>
<dbReference type="AlphaFoldDB" id="A0A517T0G2"/>
<sequence>MLKRSFRFRLVDLLAVGFALAFIVPLCVLGIHFARHWSRQRQCQETLRHAGVAFWMHAENDPGGYLCSGATDIATDGSIDTYGWVADLQSHLDGLPLIDPANPAVGLSTLNDVLAGDATTWSNNGLPERYSEQPLINLMNRTQPMSNERAQWVAEHVISEGINTNYCASWLLTRQGIKLVTQPPNFSQSVADPAYQNFQGLPSTTGPLKMSVIDRSRISSRTMPLLGCGAPEVGNQGRLMMDIGPLTASSQQRERLGNHLPAGTALSRTVNRGPAFWHSVQGTMLFIKGGDILDTQIDGERGYGTTENCPPPIGPKANHTYLQDTRGWKAVHGTQINILMADGSIYVFDDLNGDGFLNPGFPVPNSANPTLGTDYSDDTVELHPSGMFNGLFVEEIFFNASFGG</sequence>
<dbReference type="OrthoDB" id="254023at2"/>
<name>A0A517T0G2_9BACT</name>
<proteinExistence type="predicted"/>
<protein>
    <recommendedName>
        <fullName evidence="3">DUF1559 domain-containing protein</fullName>
    </recommendedName>
</protein>
<gene>
    <name evidence="1" type="ORF">SV7mr_44250</name>
</gene>
<dbReference type="EMBL" id="CP036272">
    <property type="protein sequence ID" value="QDT61884.1"/>
    <property type="molecule type" value="Genomic_DNA"/>
</dbReference>
<dbReference type="Proteomes" id="UP000315003">
    <property type="component" value="Chromosome"/>
</dbReference>
<accession>A0A517T0G2</accession>
<evidence type="ECO:0008006" key="3">
    <source>
        <dbReference type="Google" id="ProtNLM"/>
    </source>
</evidence>